<comment type="subunit">
    <text evidence="16">At low DSF concentrations, interacts with RpfF.</text>
</comment>
<dbReference type="InterPro" id="IPR036890">
    <property type="entry name" value="HATPase_C_sf"/>
</dbReference>
<dbReference type="Gene3D" id="1.20.120.160">
    <property type="entry name" value="HPT domain"/>
    <property type="match status" value="1"/>
</dbReference>
<dbReference type="OrthoDB" id="9801651at2"/>
<dbReference type="SUPFAM" id="SSF52172">
    <property type="entry name" value="CheY-like"/>
    <property type="match status" value="1"/>
</dbReference>
<keyword evidence="13" id="KW-1133">Transmembrane helix</keyword>
<evidence type="ECO:0000313" key="25">
    <source>
        <dbReference type="EMBL" id="ANY21228.1"/>
    </source>
</evidence>
<evidence type="ECO:0000259" key="24">
    <source>
        <dbReference type="PROSITE" id="PS50894"/>
    </source>
</evidence>
<dbReference type="PANTHER" id="PTHR45339:SF1">
    <property type="entry name" value="HYBRID SIGNAL TRANSDUCTION HISTIDINE KINASE J"/>
    <property type="match status" value="1"/>
</dbReference>
<dbReference type="SMART" id="SM00388">
    <property type="entry name" value="HisKA"/>
    <property type="match status" value="1"/>
</dbReference>
<keyword evidence="6" id="KW-0963">Cytoplasm</keyword>
<dbReference type="EMBL" id="CP016591">
    <property type="protein sequence ID" value="ANY21228.1"/>
    <property type="molecule type" value="Genomic_DNA"/>
</dbReference>
<dbReference type="FunFam" id="3.30.565.10:FF:000010">
    <property type="entry name" value="Sensor histidine kinase RcsC"/>
    <property type="match status" value="1"/>
</dbReference>
<dbReference type="Pfam" id="PF00512">
    <property type="entry name" value="HisKA"/>
    <property type="match status" value="1"/>
</dbReference>
<evidence type="ECO:0000256" key="7">
    <source>
        <dbReference type="ARBA" id="ARBA00022553"/>
    </source>
</evidence>
<dbReference type="InterPro" id="IPR003594">
    <property type="entry name" value="HATPase_dom"/>
</dbReference>
<evidence type="ECO:0000256" key="12">
    <source>
        <dbReference type="ARBA" id="ARBA00022840"/>
    </source>
</evidence>
<feature type="domain" description="Response regulatory" evidence="21">
    <location>
        <begin position="398"/>
        <end position="520"/>
    </location>
</feature>
<evidence type="ECO:0000256" key="5">
    <source>
        <dbReference type="ARBA" id="ARBA00022475"/>
    </source>
</evidence>
<comment type="subcellular location">
    <subcellularLocation>
        <location evidence="3">Cell membrane</location>
        <topology evidence="3">Multi-pass membrane protein</topology>
    </subcellularLocation>
    <subcellularLocation>
        <location evidence="2">Cytoplasm</location>
    </subcellularLocation>
</comment>
<dbReference type="AlphaFoldDB" id="A0A1B2AGJ4"/>
<dbReference type="InterPro" id="IPR013655">
    <property type="entry name" value="PAS_fold_3"/>
</dbReference>
<evidence type="ECO:0000256" key="1">
    <source>
        <dbReference type="ARBA" id="ARBA00000085"/>
    </source>
</evidence>
<dbReference type="CDD" id="cd16922">
    <property type="entry name" value="HATPase_EvgS-ArcB-TorS-like"/>
    <property type="match status" value="1"/>
</dbReference>
<keyword evidence="12" id="KW-0067">ATP-binding</keyword>
<evidence type="ECO:0000313" key="26">
    <source>
        <dbReference type="Proteomes" id="UP000092932"/>
    </source>
</evidence>
<evidence type="ECO:0000256" key="10">
    <source>
        <dbReference type="ARBA" id="ARBA00022741"/>
    </source>
</evidence>
<dbReference type="Gene3D" id="3.30.450.20">
    <property type="entry name" value="PAS domain"/>
    <property type="match status" value="1"/>
</dbReference>
<dbReference type="SMART" id="SM00091">
    <property type="entry name" value="PAS"/>
    <property type="match status" value="1"/>
</dbReference>
<dbReference type="InterPro" id="IPR000700">
    <property type="entry name" value="PAS-assoc_C"/>
</dbReference>
<keyword evidence="5" id="KW-1003">Cell membrane</keyword>
<keyword evidence="7 19" id="KW-0597">Phosphoprotein</keyword>
<dbReference type="FunFam" id="1.10.287.130:FF:000002">
    <property type="entry name" value="Two-component osmosensing histidine kinase"/>
    <property type="match status" value="1"/>
</dbReference>
<dbReference type="InterPro" id="IPR036097">
    <property type="entry name" value="HisK_dim/P_sf"/>
</dbReference>
<feature type="modified residue" description="4-aspartylphosphate" evidence="19">
    <location>
        <position position="452"/>
    </location>
</feature>
<dbReference type="InterPro" id="IPR035965">
    <property type="entry name" value="PAS-like_dom_sf"/>
</dbReference>
<dbReference type="PROSITE" id="PS50109">
    <property type="entry name" value="HIS_KIN"/>
    <property type="match status" value="1"/>
</dbReference>
<keyword evidence="9" id="KW-0812">Transmembrane</keyword>
<dbReference type="Proteomes" id="UP000092932">
    <property type="component" value="Chromosome"/>
</dbReference>
<dbReference type="CDD" id="cd17546">
    <property type="entry name" value="REC_hyHK_CKI1_RcsC-like"/>
    <property type="match status" value="1"/>
</dbReference>
<dbReference type="STRING" id="692370.A6F68_02738"/>
<evidence type="ECO:0000259" key="21">
    <source>
        <dbReference type="PROSITE" id="PS50110"/>
    </source>
</evidence>
<dbReference type="GO" id="GO:0005737">
    <property type="term" value="C:cytoplasm"/>
    <property type="evidence" value="ECO:0007669"/>
    <property type="project" value="UniProtKB-SubCell"/>
</dbReference>
<dbReference type="SMART" id="SM00448">
    <property type="entry name" value="REC"/>
    <property type="match status" value="1"/>
</dbReference>
<evidence type="ECO:0000259" key="22">
    <source>
        <dbReference type="PROSITE" id="PS50112"/>
    </source>
</evidence>
<dbReference type="CDD" id="cd00082">
    <property type="entry name" value="HisKA"/>
    <property type="match status" value="1"/>
</dbReference>
<organism evidence="25 26">
    <name type="scientific">Tsuneonella dongtanensis</name>
    <dbReference type="NCBI Taxonomy" id="692370"/>
    <lineage>
        <taxon>Bacteria</taxon>
        <taxon>Pseudomonadati</taxon>
        <taxon>Pseudomonadota</taxon>
        <taxon>Alphaproteobacteria</taxon>
        <taxon>Sphingomonadales</taxon>
        <taxon>Erythrobacteraceae</taxon>
        <taxon>Tsuneonella</taxon>
    </lineage>
</organism>
<feature type="domain" description="HPt" evidence="24">
    <location>
        <begin position="531"/>
        <end position="622"/>
    </location>
</feature>
<dbReference type="GO" id="GO:0000155">
    <property type="term" value="F:phosphorelay sensor kinase activity"/>
    <property type="evidence" value="ECO:0007669"/>
    <property type="project" value="InterPro"/>
</dbReference>
<evidence type="ECO:0000256" key="13">
    <source>
        <dbReference type="ARBA" id="ARBA00022989"/>
    </source>
</evidence>
<dbReference type="InterPro" id="IPR005467">
    <property type="entry name" value="His_kinase_dom"/>
</dbReference>
<proteinExistence type="predicted"/>
<dbReference type="Pfam" id="PF08447">
    <property type="entry name" value="PAS_3"/>
    <property type="match status" value="1"/>
</dbReference>
<dbReference type="PROSITE" id="PS50113">
    <property type="entry name" value="PAC"/>
    <property type="match status" value="1"/>
</dbReference>
<dbReference type="InterPro" id="IPR003661">
    <property type="entry name" value="HisK_dim/P_dom"/>
</dbReference>
<reference evidence="25 26" key="1">
    <citation type="submission" date="2016-07" db="EMBL/GenBank/DDBJ databases">
        <title>Complete genome sequence of Altererythrobacter dongtanensis KCTC 22672, a type strain with esterase isolated from tidal flat.</title>
        <authorList>
            <person name="Cheng H."/>
            <person name="Wu Y.-H."/>
            <person name="Zhou P."/>
            <person name="Huo Y.-Y."/>
            <person name="Wang C.-S."/>
            <person name="Xu X.-W."/>
        </authorList>
    </citation>
    <scope>NUCLEOTIDE SEQUENCE [LARGE SCALE GENOMIC DNA]</scope>
    <source>
        <strain evidence="25 26">KCTC 22672</strain>
    </source>
</reference>
<dbReference type="Gene3D" id="1.10.287.130">
    <property type="match status" value="1"/>
</dbReference>
<dbReference type="InterPro" id="IPR004358">
    <property type="entry name" value="Sig_transdc_His_kin-like_C"/>
</dbReference>
<comment type="catalytic activity">
    <reaction evidence="1">
        <text>ATP + protein L-histidine = ADP + protein N-phospho-L-histidine.</text>
        <dbReference type="EC" id="2.7.13.3"/>
    </reaction>
</comment>
<evidence type="ECO:0000256" key="6">
    <source>
        <dbReference type="ARBA" id="ARBA00022490"/>
    </source>
</evidence>
<dbReference type="GO" id="GO:0005524">
    <property type="term" value="F:ATP binding"/>
    <property type="evidence" value="ECO:0007669"/>
    <property type="project" value="UniProtKB-KW"/>
</dbReference>
<evidence type="ECO:0000259" key="23">
    <source>
        <dbReference type="PROSITE" id="PS50113"/>
    </source>
</evidence>
<dbReference type="KEGG" id="ado:A6F68_02738"/>
<dbReference type="InterPro" id="IPR001610">
    <property type="entry name" value="PAC"/>
</dbReference>
<dbReference type="CDD" id="cd00130">
    <property type="entry name" value="PAS"/>
    <property type="match status" value="1"/>
</dbReference>
<dbReference type="GO" id="GO:0005886">
    <property type="term" value="C:plasma membrane"/>
    <property type="evidence" value="ECO:0007669"/>
    <property type="project" value="UniProtKB-SubCell"/>
</dbReference>
<keyword evidence="14" id="KW-0902">Two-component regulatory system</keyword>
<dbReference type="InterPro" id="IPR036641">
    <property type="entry name" value="HPT_dom_sf"/>
</dbReference>
<dbReference type="PROSITE" id="PS50112">
    <property type="entry name" value="PAS"/>
    <property type="match status" value="1"/>
</dbReference>
<dbReference type="InterPro" id="IPR008207">
    <property type="entry name" value="Sig_transdc_His_kin_Hpt_dom"/>
</dbReference>
<protein>
    <recommendedName>
        <fullName evidence="17">Sensory/regulatory protein RpfC</fullName>
        <ecNumber evidence="4">2.7.13.3</ecNumber>
    </recommendedName>
</protein>
<evidence type="ECO:0000256" key="17">
    <source>
        <dbReference type="ARBA" id="ARBA00068150"/>
    </source>
</evidence>
<evidence type="ECO:0000256" key="9">
    <source>
        <dbReference type="ARBA" id="ARBA00022692"/>
    </source>
</evidence>
<dbReference type="PRINTS" id="PR00344">
    <property type="entry name" value="BCTRLSENSOR"/>
</dbReference>
<dbReference type="SUPFAM" id="SSF55785">
    <property type="entry name" value="PYP-like sensor domain (PAS domain)"/>
    <property type="match status" value="1"/>
</dbReference>
<dbReference type="NCBIfam" id="TIGR00229">
    <property type="entry name" value="sensory_box"/>
    <property type="match status" value="1"/>
</dbReference>
<dbReference type="Pfam" id="PF02518">
    <property type="entry name" value="HATPase_c"/>
    <property type="match status" value="1"/>
</dbReference>
<dbReference type="InterPro" id="IPR001789">
    <property type="entry name" value="Sig_transdc_resp-reg_receiver"/>
</dbReference>
<evidence type="ECO:0000256" key="3">
    <source>
        <dbReference type="ARBA" id="ARBA00004651"/>
    </source>
</evidence>
<dbReference type="SUPFAM" id="SSF55874">
    <property type="entry name" value="ATPase domain of HSP90 chaperone/DNA topoisomerase II/histidine kinase"/>
    <property type="match status" value="1"/>
</dbReference>
<feature type="domain" description="Histidine kinase" evidence="20">
    <location>
        <begin position="155"/>
        <end position="375"/>
    </location>
</feature>
<dbReference type="GO" id="GO:0032991">
    <property type="term" value="C:protein-containing complex"/>
    <property type="evidence" value="ECO:0007669"/>
    <property type="project" value="UniProtKB-ARBA"/>
</dbReference>
<dbReference type="InterPro" id="IPR011006">
    <property type="entry name" value="CheY-like_superfamily"/>
</dbReference>
<feature type="modified residue" description="Phosphohistidine" evidence="18">
    <location>
        <position position="573"/>
    </location>
</feature>
<dbReference type="SUPFAM" id="SSF47226">
    <property type="entry name" value="Histidine-containing phosphotransfer domain, HPT domain"/>
    <property type="match status" value="1"/>
</dbReference>
<dbReference type="SMART" id="SM00086">
    <property type="entry name" value="PAC"/>
    <property type="match status" value="1"/>
</dbReference>
<dbReference type="InterPro" id="IPR000014">
    <property type="entry name" value="PAS"/>
</dbReference>
<dbReference type="SMART" id="SM00387">
    <property type="entry name" value="HATPase_c"/>
    <property type="match status" value="1"/>
</dbReference>
<dbReference type="PROSITE" id="PS50110">
    <property type="entry name" value="RESPONSE_REGULATORY"/>
    <property type="match status" value="1"/>
</dbReference>
<evidence type="ECO:0000256" key="19">
    <source>
        <dbReference type="PROSITE-ProRule" id="PRU00169"/>
    </source>
</evidence>
<evidence type="ECO:0000256" key="16">
    <source>
        <dbReference type="ARBA" id="ARBA00064003"/>
    </source>
</evidence>
<keyword evidence="15" id="KW-0472">Membrane</keyword>
<dbReference type="SUPFAM" id="SSF47384">
    <property type="entry name" value="Homodimeric domain of signal transducing histidine kinase"/>
    <property type="match status" value="1"/>
</dbReference>
<dbReference type="PROSITE" id="PS50894">
    <property type="entry name" value="HPT"/>
    <property type="match status" value="1"/>
</dbReference>
<evidence type="ECO:0000256" key="11">
    <source>
        <dbReference type="ARBA" id="ARBA00022777"/>
    </source>
</evidence>
<evidence type="ECO:0000259" key="20">
    <source>
        <dbReference type="PROSITE" id="PS50109"/>
    </source>
</evidence>
<dbReference type="PANTHER" id="PTHR45339">
    <property type="entry name" value="HYBRID SIGNAL TRANSDUCTION HISTIDINE KINASE J"/>
    <property type="match status" value="1"/>
</dbReference>
<dbReference type="FunFam" id="3.30.450.20:FF:000099">
    <property type="entry name" value="Sensory box sensor histidine kinase"/>
    <property type="match status" value="1"/>
</dbReference>
<feature type="domain" description="PAS" evidence="22">
    <location>
        <begin position="12"/>
        <end position="82"/>
    </location>
</feature>
<sequence>MAGSRGRESGLDDASFRTLAEVSPAGIWRTTADGQCTYVNPAWQQATGMHAGEWLGSGWANALHPDDAERVFEEFAAATSAGALFRGEWRWLRPDGTSPWVLSMGAPEYDGDGNIAAYVGINIDITETKEMARELEASRARAEHAALTKSRFLANMSHEIRTPMNGVIGFTDLLLASPLDETQRRHATLIADSGRAMMALLNDILDVSKIEAGQLVIEAVRIDLTRKLRHCLSLIEPNAVAKGLGLELHIAPDVPQFVESDPLRLRQILLNLLGNAVKFTDRGAITIAAEVAQSGHGERLRVAVRDTGQGIGADKLDVVFDAFSQADGTTARVHGGSGLGLSISRQLAQRMGGALSVESELGQGSTFTIDLPLVRVASRVTERPAASKPVWTRFAGQRVLIAEDHDINQQLIVAIARSVGLETTLAADGLEATMAVLDARAAGTPFDAVLMDVQMPRLDGLEATRRLRTAGVTAQELPIIALSANCYPDDIALCLAAGMQDHVGKPVEVANLVAALSKVWSSDAAAQPSNACATLEDLAERYGSQRDGVLAQIERCVNGTGPADWQSIAAELHKIAGTAAHFGQADLGTISRRLEHAIVSAERDEERVKAMRDALPEMRAAA</sequence>
<accession>A0A1B2AGJ4</accession>
<name>A0A1B2AGJ4_9SPHN</name>
<dbReference type="PATRIC" id="fig|692370.5.peg.2747"/>
<evidence type="ECO:0000256" key="4">
    <source>
        <dbReference type="ARBA" id="ARBA00012438"/>
    </source>
</evidence>
<dbReference type="EC" id="2.7.13.3" evidence="4"/>
<dbReference type="Pfam" id="PF00072">
    <property type="entry name" value="Response_reg"/>
    <property type="match status" value="1"/>
</dbReference>
<evidence type="ECO:0000256" key="8">
    <source>
        <dbReference type="ARBA" id="ARBA00022679"/>
    </source>
</evidence>
<keyword evidence="26" id="KW-1185">Reference proteome</keyword>
<keyword evidence="11 25" id="KW-0418">Kinase</keyword>
<evidence type="ECO:0000256" key="14">
    <source>
        <dbReference type="ARBA" id="ARBA00023012"/>
    </source>
</evidence>
<keyword evidence="10" id="KW-0547">Nucleotide-binding</keyword>
<feature type="domain" description="PAC" evidence="23">
    <location>
        <begin position="85"/>
        <end position="137"/>
    </location>
</feature>
<evidence type="ECO:0000256" key="18">
    <source>
        <dbReference type="PROSITE-ProRule" id="PRU00110"/>
    </source>
</evidence>
<evidence type="ECO:0000256" key="15">
    <source>
        <dbReference type="ARBA" id="ARBA00023136"/>
    </source>
</evidence>
<dbReference type="Gene3D" id="3.30.565.10">
    <property type="entry name" value="Histidine kinase-like ATPase, C-terminal domain"/>
    <property type="match status" value="1"/>
</dbReference>
<gene>
    <name evidence="25" type="primary">luxQ</name>
    <name evidence="25" type="ORF">A6F68_02738</name>
</gene>
<dbReference type="Gene3D" id="3.40.50.2300">
    <property type="match status" value="1"/>
</dbReference>
<dbReference type="Pfam" id="PF01627">
    <property type="entry name" value="Hpt"/>
    <property type="match status" value="1"/>
</dbReference>
<keyword evidence="8 25" id="KW-0808">Transferase</keyword>
<evidence type="ECO:0000256" key="2">
    <source>
        <dbReference type="ARBA" id="ARBA00004496"/>
    </source>
</evidence>